<evidence type="ECO:0000313" key="3">
    <source>
        <dbReference type="EMBL" id="MQS04601.1"/>
    </source>
</evidence>
<evidence type="ECO:0000313" key="5">
    <source>
        <dbReference type="Proteomes" id="UP000517765"/>
    </source>
</evidence>
<feature type="transmembrane region" description="Helical" evidence="1">
    <location>
        <begin position="21"/>
        <end position="44"/>
    </location>
</feature>
<evidence type="ECO:0000313" key="2">
    <source>
        <dbReference type="EMBL" id="MBB1261524.1"/>
    </source>
</evidence>
<dbReference type="Proteomes" id="UP000517765">
    <property type="component" value="Unassembled WGS sequence"/>
</dbReference>
<dbReference type="EMBL" id="JABJXA010000181">
    <property type="protein sequence ID" value="MBB1261524.1"/>
    <property type="molecule type" value="Genomic_DNA"/>
</dbReference>
<sequence>MRVTCRLLPFRPNGDRVPVGYMLHRWGICQFVAGPGGLVLGILAARAGDWWVSVPSLVVGACASAVSALMIKGLWVLRNRRRAGGAGRGRRG</sequence>
<organism evidence="3 4">
    <name type="scientific">Streptomyces alkaliterrae</name>
    <dbReference type="NCBI Taxonomy" id="2213162"/>
    <lineage>
        <taxon>Bacteria</taxon>
        <taxon>Bacillati</taxon>
        <taxon>Actinomycetota</taxon>
        <taxon>Actinomycetes</taxon>
        <taxon>Kitasatosporales</taxon>
        <taxon>Streptomycetaceae</taxon>
        <taxon>Streptomyces</taxon>
    </lineage>
</organism>
<keyword evidence="1" id="KW-0472">Membrane</keyword>
<evidence type="ECO:0000313" key="4">
    <source>
        <dbReference type="Proteomes" id="UP000320857"/>
    </source>
</evidence>
<reference evidence="2" key="3">
    <citation type="journal article" name="Syst. Appl. Microbiol.">
        <title>Streptomyces alkaliterrae sp. nov., isolated from an alkaline soil, and emended descriptions of Streptomyces alkaliphilus, Streptomyces calidiresistens and Streptomyces durbertensis.</title>
        <authorList>
            <person name="Swiecimska M."/>
            <person name="Golinska P."/>
            <person name="Nouioui I."/>
            <person name="Wypij M."/>
            <person name="Rai M."/>
            <person name="Sangal V."/>
            <person name="Goodfellow M."/>
        </authorList>
    </citation>
    <scope>NUCLEOTIDE SEQUENCE</scope>
    <source>
        <strain evidence="2">OF8</strain>
    </source>
</reference>
<gene>
    <name evidence="3" type="ORF">FNX44_022545</name>
    <name evidence="2" type="ORF">H3147_22325</name>
</gene>
<reference evidence="3 4" key="1">
    <citation type="submission" date="2019-10" db="EMBL/GenBank/DDBJ databases">
        <title>Streptomyces sp. nov., a novel actinobacterium isolated from alkaline environment.</title>
        <authorList>
            <person name="Golinska P."/>
        </authorList>
    </citation>
    <scope>NUCLEOTIDE SEQUENCE [LARGE SCALE GENOMIC DNA]</scope>
    <source>
        <strain evidence="3 4">OF1</strain>
    </source>
</reference>
<name>A0A5P0YWE4_9ACTN</name>
<keyword evidence="1" id="KW-0812">Transmembrane</keyword>
<reference evidence="5" key="2">
    <citation type="submission" date="2020-05" db="EMBL/GenBank/DDBJ databases">
        <title>Classification of alakaliphilic streptomycetes isolated from an alkaline soil next to Lonar Crater, India and a proposal for the recognition of Streptomyces alkaliterrae sp. nov.</title>
        <authorList>
            <person name="Golinska P."/>
        </authorList>
    </citation>
    <scope>NUCLEOTIDE SEQUENCE [LARGE SCALE GENOMIC DNA]</scope>
    <source>
        <strain evidence="5">OF8</strain>
    </source>
</reference>
<proteinExistence type="predicted"/>
<evidence type="ECO:0000256" key="1">
    <source>
        <dbReference type="SAM" id="Phobius"/>
    </source>
</evidence>
<protein>
    <submittedName>
        <fullName evidence="3">Uncharacterized protein</fullName>
    </submittedName>
</protein>
<comment type="caution">
    <text evidence="3">The sequence shown here is derived from an EMBL/GenBank/DDBJ whole genome shotgun (WGS) entry which is preliminary data.</text>
</comment>
<dbReference type="Proteomes" id="UP000320857">
    <property type="component" value="Unassembled WGS sequence"/>
</dbReference>
<accession>A0A5P0YWE4</accession>
<feature type="transmembrane region" description="Helical" evidence="1">
    <location>
        <begin position="50"/>
        <end position="71"/>
    </location>
</feature>
<dbReference type="RefSeq" id="WP_143650606.1">
    <property type="nucleotide sequence ID" value="NZ_JABJXA010000181.1"/>
</dbReference>
<dbReference type="EMBL" id="VJYK02000318">
    <property type="protein sequence ID" value="MQS04601.1"/>
    <property type="molecule type" value="Genomic_DNA"/>
</dbReference>
<dbReference type="AlphaFoldDB" id="A0A5P0YWE4"/>
<keyword evidence="4" id="KW-1185">Reference proteome</keyword>
<keyword evidence="1" id="KW-1133">Transmembrane helix</keyword>